<evidence type="ECO:0000256" key="4">
    <source>
        <dbReference type="SAM" id="MobiDB-lite"/>
    </source>
</evidence>
<accession>A0A5C3MLM5</accession>
<evidence type="ECO:0000313" key="7">
    <source>
        <dbReference type="Proteomes" id="UP000305948"/>
    </source>
</evidence>
<feature type="region of interest" description="Disordered" evidence="4">
    <location>
        <begin position="155"/>
        <end position="176"/>
    </location>
</feature>
<keyword evidence="7" id="KW-1185">Reference proteome</keyword>
<dbReference type="AlphaFoldDB" id="A0A5C3MLM5"/>
<dbReference type="GO" id="GO:0008720">
    <property type="term" value="F:D-lactate dehydrogenase (NAD+) activity"/>
    <property type="evidence" value="ECO:0007669"/>
    <property type="project" value="TreeGrafter"/>
</dbReference>
<organism evidence="6 7">
    <name type="scientific">Heliocybe sulcata</name>
    <dbReference type="NCBI Taxonomy" id="5364"/>
    <lineage>
        <taxon>Eukaryota</taxon>
        <taxon>Fungi</taxon>
        <taxon>Dikarya</taxon>
        <taxon>Basidiomycota</taxon>
        <taxon>Agaricomycotina</taxon>
        <taxon>Agaricomycetes</taxon>
        <taxon>Gloeophyllales</taxon>
        <taxon>Gloeophyllaceae</taxon>
        <taxon>Heliocybe</taxon>
    </lineage>
</organism>
<name>A0A5C3MLM5_9AGAM</name>
<sequence>MLWSSVICPVVSYRDCAYGLPSSSHWPAHFLTLPIPPPLPFASYSLIFSPTHLPYTACPRWQANAVKCGTAKDEWFLNTVPKSLSSENTVVLPNGETIKTRRRARKSSAGFDLTKLSIGAEGTLGIITEVTIRLAPLLPTTVAIARFPDVRKATASNASSRLRPRSQLRSPNAKLRAPRLPFLQTPRPDPRFSPNIVKQTIQKPEYGGTGWRLAKDGEEAQAMWGLEGEVCGTWCFRGEGSAHETRIAYRRRGSRARSSGASAMGCARLASGSELALSATPGHFHAVLFFEDEQELKVVRTLVHRMVERAIALDRTWTSSTSILAFFSHPRVHPQEYLYDELGTGTVELMEAIKRTVDPFNPGKVQSLRLRDDSELIRHDAALSTFY</sequence>
<dbReference type="SUPFAM" id="SSF55103">
    <property type="entry name" value="FAD-linked oxidases, C-terminal domain"/>
    <property type="match status" value="1"/>
</dbReference>
<dbReference type="GO" id="GO:0004458">
    <property type="term" value="F:D-lactate dehydrogenase (cytochrome) activity"/>
    <property type="evidence" value="ECO:0007669"/>
    <property type="project" value="TreeGrafter"/>
</dbReference>
<dbReference type="STRING" id="5364.A0A5C3MLM5"/>
<dbReference type="InterPro" id="IPR016164">
    <property type="entry name" value="FAD-linked_Oxase-like_C"/>
</dbReference>
<dbReference type="PANTHER" id="PTHR11748:SF111">
    <property type="entry name" value="D-LACTATE DEHYDROGENASE, MITOCHONDRIAL-RELATED"/>
    <property type="match status" value="1"/>
</dbReference>
<dbReference type="SUPFAM" id="SSF56176">
    <property type="entry name" value="FAD-binding/transporter-associated domain-like"/>
    <property type="match status" value="1"/>
</dbReference>
<dbReference type="Gene3D" id="3.30.465.10">
    <property type="match status" value="1"/>
</dbReference>
<dbReference type="Proteomes" id="UP000305948">
    <property type="component" value="Unassembled WGS sequence"/>
</dbReference>
<dbReference type="GO" id="GO:0005739">
    <property type="term" value="C:mitochondrion"/>
    <property type="evidence" value="ECO:0007669"/>
    <property type="project" value="TreeGrafter"/>
</dbReference>
<evidence type="ECO:0000256" key="1">
    <source>
        <dbReference type="ARBA" id="ARBA00008000"/>
    </source>
</evidence>
<dbReference type="GO" id="GO:1903457">
    <property type="term" value="P:lactate catabolic process"/>
    <property type="evidence" value="ECO:0007669"/>
    <property type="project" value="TreeGrafter"/>
</dbReference>
<evidence type="ECO:0000259" key="5">
    <source>
        <dbReference type="PROSITE" id="PS51387"/>
    </source>
</evidence>
<feature type="domain" description="FAD-binding PCMH-type" evidence="5">
    <location>
        <begin position="50"/>
        <end position="137"/>
    </location>
</feature>
<reference evidence="6 7" key="1">
    <citation type="journal article" date="2019" name="Nat. Ecol. Evol.">
        <title>Megaphylogeny resolves global patterns of mushroom evolution.</title>
        <authorList>
            <person name="Varga T."/>
            <person name="Krizsan K."/>
            <person name="Foldi C."/>
            <person name="Dima B."/>
            <person name="Sanchez-Garcia M."/>
            <person name="Sanchez-Ramirez S."/>
            <person name="Szollosi G.J."/>
            <person name="Szarkandi J.G."/>
            <person name="Papp V."/>
            <person name="Albert L."/>
            <person name="Andreopoulos W."/>
            <person name="Angelini C."/>
            <person name="Antonin V."/>
            <person name="Barry K.W."/>
            <person name="Bougher N.L."/>
            <person name="Buchanan P."/>
            <person name="Buyck B."/>
            <person name="Bense V."/>
            <person name="Catcheside P."/>
            <person name="Chovatia M."/>
            <person name="Cooper J."/>
            <person name="Damon W."/>
            <person name="Desjardin D."/>
            <person name="Finy P."/>
            <person name="Geml J."/>
            <person name="Haridas S."/>
            <person name="Hughes K."/>
            <person name="Justo A."/>
            <person name="Karasinski D."/>
            <person name="Kautmanova I."/>
            <person name="Kiss B."/>
            <person name="Kocsube S."/>
            <person name="Kotiranta H."/>
            <person name="LaButti K.M."/>
            <person name="Lechner B.E."/>
            <person name="Liimatainen K."/>
            <person name="Lipzen A."/>
            <person name="Lukacs Z."/>
            <person name="Mihaltcheva S."/>
            <person name="Morgado L.N."/>
            <person name="Niskanen T."/>
            <person name="Noordeloos M.E."/>
            <person name="Ohm R.A."/>
            <person name="Ortiz-Santana B."/>
            <person name="Ovrebo C."/>
            <person name="Racz N."/>
            <person name="Riley R."/>
            <person name="Savchenko A."/>
            <person name="Shiryaev A."/>
            <person name="Soop K."/>
            <person name="Spirin V."/>
            <person name="Szebenyi C."/>
            <person name="Tomsovsky M."/>
            <person name="Tulloss R.E."/>
            <person name="Uehling J."/>
            <person name="Grigoriev I.V."/>
            <person name="Vagvolgyi C."/>
            <person name="Papp T."/>
            <person name="Martin F.M."/>
            <person name="Miettinen O."/>
            <person name="Hibbett D.S."/>
            <person name="Nagy L.G."/>
        </authorList>
    </citation>
    <scope>NUCLEOTIDE SEQUENCE [LARGE SCALE GENOMIC DNA]</scope>
    <source>
        <strain evidence="6 7">OMC1185</strain>
    </source>
</reference>
<keyword evidence="2" id="KW-0285">Flavoprotein</keyword>
<feature type="compositionally biased region" description="Low complexity" evidence="4">
    <location>
        <begin position="159"/>
        <end position="171"/>
    </location>
</feature>
<dbReference type="OrthoDB" id="7786253at2759"/>
<dbReference type="InterPro" id="IPR036318">
    <property type="entry name" value="FAD-bd_PCMH-like_sf"/>
</dbReference>
<evidence type="ECO:0000256" key="3">
    <source>
        <dbReference type="ARBA" id="ARBA00022827"/>
    </source>
</evidence>
<protein>
    <recommendedName>
        <fullName evidence="5">FAD-binding PCMH-type domain-containing protein</fullName>
    </recommendedName>
</protein>
<comment type="similarity">
    <text evidence="1">Belongs to the FAD-binding oxidoreductase/transferase type 4 family.</text>
</comment>
<evidence type="ECO:0000313" key="6">
    <source>
        <dbReference type="EMBL" id="TFK45787.1"/>
    </source>
</evidence>
<dbReference type="PROSITE" id="PS51387">
    <property type="entry name" value="FAD_PCMH"/>
    <property type="match status" value="1"/>
</dbReference>
<keyword evidence="3" id="KW-0274">FAD</keyword>
<dbReference type="PANTHER" id="PTHR11748">
    <property type="entry name" value="D-LACTATE DEHYDROGENASE"/>
    <property type="match status" value="1"/>
</dbReference>
<dbReference type="InterPro" id="IPR016169">
    <property type="entry name" value="FAD-bd_PCMH_sub2"/>
</dbReference>
<proteinExistence type="inferred from homology"/>
<dbReference type="InterPro" id="IPR016166">
    <property type="entry name" value="FAD-bd_PCMH"/>
</dbReference>
<dbReference type="EMBL" id="ML213537">
    <property type="protein sequence ID" value="TFK45787.1"/>
    <property type="molecule type" value="Genomic_DNA"/>
</dbReference>
<evidence type="ECO:0000256" key="2">
    <source>
        <dbReference type="ARBA" id="ARBA00022630"/>
    </source>
</evidence>
<dbReference type="GO" id="GO:0071949">
    <property type="term" value="F:FAD binding"/>
    <property type="evidence" value="ECO:0007669"/>
    <property type="project" value="InterPro"/>
</dbReference>
<gene>
    <name evidence="6" type="ORF">OE88DRAFT_1649087</name>
</gene>